<dbReference type="NCBIfam" id="NF047832">
    <property type="entry name" value="caspase_w_EACC1"/>
    <property type="match status" value="1"/>
</dbReference>
<evidence type="ECO:0000256" key="1">
    <source>
        <dbReference type="SAM" id="MobiDB-lite"/>
    </source>
</evidence>
<dbReference type="InterPro" id="IPR052039">
    <property type="entry name" value="Caspase-related_regulators"/>
</dbReference>
<sequence>MTRRRALLIACDEYDDPKLSRLRSPAHDVQVLARLLGDPTVGAYDVRLLVNPTEHEARLEIARLLRSAGRSDHLLLFFACHGRRDIDGLLYLALADTDVDDLPATALPTELINRLLNRSACQRMVLLLDCCFSGAVSRVLTHQGDAGVRGGDLFPGEGTGRAVLTATTAHEYAWEPAGEPLPLTDNPRHSVFAGAVIEGLRTGDADLDGDGLVSADELYRYVRDSVAVAGGQTPRRWMYGEGDLYVARSSRGPALATAAGRTAPLPPAGVEVRDGRGADRSDGPVPPRQRPVPWAAERLHWEAGLPEPVERMLRGSADRTGWLALRAGSWDEATTGFEAAVRVDGTAGAWWGLGISHAIGGRWRAAGHAFAAAAGGLREAPPDHPAPTAALTAGALLLAVVTLRAGGDQRAAQVLTDSVDALPLCPPLLVLSAAWAGDGAALTRAFLLDPEMAVECEAAGMEIGPAVQEAIACGEAQVRRLDVARTRLRATDPAWSGGPAGDGGPEGVWRPPLARLPEVRRAVEVRRDELISLLHARQLGVRDALRAPVPDGGGAVVADIRNAIHTGHEALRATDRPAPLAAVGIPPIRPMRSI</sequence>
<organism evidence="3 4">
    <name type="scientific">Micromonospora parva</name>
    <dbReference type="NCBI Taxonomy" id="1464048"/>
    <lineage>
        <taxon>Bacteria</taxon>
        <taxon>Bacillati</taxon>
        <taxon>Actinomycetota</taxon>
        <taxon>Actinomycetes</taxon>
        <taxon>Micromonosporales</taxon>
        <taxon>Micromonosporaceae</taxon>
        <taxon>Micromonospora</taxon>
    </lineage>
</organism>
<proteinExistence type="predicted"/>
<dbReference type="Gene3D" id="3.40.50.1460">
    <property type="match status" value="1"/>
</dbReference>
<evidence type="ECO:0000313" key="3">
    <source>
        <dbReference type="EMBL" id="MFF5198630.1"/>
    </source>
</evidence>
<feature type="domain" description="Peptidase C14 caspase" evidence="2">
    <location>
        <begin position="3"/>
        <end position="233"/>
    </location>
</feature>
<dbReference type="PANTHER" id="PTHR22576:SF37">
    <property type="entry name" value="MUCOSA-ASSOCIATED LYMPHOID TISSUE LYMPHOMA TRANSLOCATION PROTEIN 1"/>
    <property type="match status" value="1"/>
</dbReference>
<dbReference type="PROSITE" id="PS00018">
    <property type="entry name" value="EF_HAND_1"/>
    <property type="match status" value="1"/>
</dbReference>
<dbReference type="Proteomes" id="UP001602287">
    <property type="component" value="Unassembled WGS sequence"/>
</dbReference>
<dbReference type="PANTHER" id="PTHR22576">
    <property type="entry name" value="MUCOSA ASSOCIATED LYMPHOID TISSUE LYMPHOMA TRANSLOCATION PROTEIN 1/PARACASPASE"/>
    <property type="match status" value="1"/>
</dbReference>
<dbReference type="RefSeq" id="WP_387217688.1">
    <property type="nucleotide sequence ID" value="NZ_JBIAZM010000001.1"/>
</dbReference>
<dbReference type="Pfam" id="PF00656">
    <property type="entry name" value="Peptidase_C14"/>
    <property type="match status" value="1"/>
</dbReference>
<protein>
    <submittedName>
        <fullName evidence="3">Caspase domain-containing protein</fullName>
    </submittedName>
</protein>
<accession>A0ABW6VM73</accession>
<name>A0ABW6VM73_9ACTN</name>
<dbReference type="EMBL" id="JBIAZM010000001">
    <property type="protein sequence ID" value="MFF5198630.1"/>
    <property type="molecule type" value="Genomic_DNA"/>
</dbReference>
<dbReference type="SUPFAM" id="SSF52129">
    <property type="entry name" value="Caspase-like"/>
    <property type="match status" value="1"/>
</dbReference>
<dbReference type="InterPro" id="IPR029030">
    <property type="entry name" value="Caspase-like_dom_sf"/>
</dbReference>
<gene>
    <name evidence="3" type="ORF">ACFY3B_03380</name>
</gene>
<comment type="caution">
    <text evidence="3">The sequence shown here is derived from an EMBL/GenBank/DDBJ whole genome shotgun (WGS) entry which is preliminary data.</text>
</comment>
<dbReference type="InterPro" id="IPR018247">
    <property type="entry name" value="EF_Hand_1_Ca_BS"/>
</dbReference>
<evidence type="ECO:0000313" key="4">
    <source>
        <dbReference type="Proteomes" id="UP001602287"/>
    </source>
</evidence>
<feature type="region of interest" description="Disordered" evidence="1">
    <location>
        <begin position="257"/>
        <end position="291"/>
    </location>
</feature>
<feature type="compositionally biased region" description="Basic and acidic residues" evidence="1">
    <location>
        <begin position="271"/>
        <end position="282"/>
    </location>
</feature>
<reference evidence="3 4" key="1">
    <citation type="submission" date="2024-10" db="EMBL/GenBank/DDBJ databases">
        <title>The Natural Products Discovery Center: Release of the First 8490 Sequenced Strains for Exploring Actinobacteria Biosynthetic Diversity.</title>
        <authorList>
            <person name="Kalkreuter E."/>
            <person name="Kautsar S.A."/>
            <person name="Yang D."/>
            <person name="Bader C.D."/>
            <person name="Teijaro C.N."/>
            <person name="Fluegel L."/>
            <person name="Davis C.M."/>
            <person name="Simpson J.R."/>
            <person name="Lauterbach L."/>
            <person name="Steele A.D."/>
            <person name="Gui C."/>
            <person name="Meng S."/>
            <person name="Li G."/>
            <person name="Viehrig K."/>
            <person name="Ye F."/>
            <person name="Su P."/>
            <person name="Kiefer A.F."/>
            <person name="Nichols A."/>
            <person name="Cepeda A.J."/>
            <person name="Yan W."/>
            <person name="Fan B."/>
            <person name="Jiang Y."/>
            <person name="Adhikari A."/>
            <person name="Zheng C.-J."/>
            <person name="Schuster L."/>
            <person name="Cowan T.M."/>
            <person name="Smanski M.J."/>
            <person name="Chevrette M.G."/>
            <person name="De Carvalho L.P.S."/>
            <person name="Shen B."/>
        </authorList>
    </citation>
    <scope>NUCLEOTIDE SEQUENCE [LARGE SCALE GENOMIC DNA]</scope>
    <source>
        <strain evidence="3 4">NPDC000140</strain>
    </source>
</reference>
<dbReference type="InterPro" id="IPR011600">
    <property type="entry name" value="Pept_C14_caspase"/>
</dbReference>
<keyword evidence="4" id="KW-1185">Reference proteome</keyword>
<evidence type="ECO:0000259" key="2">
    <source>
        <dbReference type="Pfam" id="PF00656"/>
    </source>
</evidence>